<dbReference type="OrthoDB" id="60296at2157"/>
<dbReference type="InterPro" id="IPR044561">
    <property type="entry name" value="ACT_ThrD-II-like"/>
</dbReference>
<accession>A0A8J7REI4</accession>
<comment type="caution">
    <text evidence="2">The sequence shown here is derived from an EMBL/GenBank/DDBJ whole genome shotgun (WGS) entry which is preliminary data.</text>
</comment>
<evidence type="ECO:0000259" key="1">
    <source>
        <dbReference type="PROSITE" id="PS51671"/>
    </source>
</evidence>
<gene>
    <name evidence="2" type="ORF">J3E07_000112</name>
</gene>
<sequence>MIFLDLELKDTPGELLKALEPISSAKGNIISVIHMREERTEDGRLPVKVVIDKIDDGELSSIIDKLESIDVIVAKINEKRRKLDLDVVIIGHVVDTDVRDTIDRINEIGLVLDLDLSMPSPDVESSAKMRIVIDVEKIDELYEELDIISKEKDLLFVKSC</sequence>
<dbReference type="EMBL" id="JAGGMV010000001">
    <property type="protein sequence ID" value="MBP2200714.1"/>
    <property type="molecule type" value="Genomic_DNA"/>
</dbReference>
<dbReference type="SUPFAM" id="SSF55021">
    <property type="entry name" value="ACT-like"/>
    <property type="match status" value="1"/>
</dbReference>
<dbReference type="InterPro" id="IPR002912">
    <property type="entry name" value="ACT_dom"/>
</dbReference>
<evidence type="ECO:0000313" key="2">
    <source>
        <dbReference type="EMBL" id="MBP2200714.1"/>
    </source>
</evidence>
<dbReference type="RefSeq" id="WP_209590096.1">
    <property type="nucleotide sequence ID" value="NZ_JAGGMU010000001.1"/>
</dbReference>
<protein>
    <submittedName>
        <fullName evidence="2">ACT domain-containing protein</fullName>
    </submittedName>
</protein>
<evidence type="ECO:0000313" key="3">
    <source>
        <dbReference type="Proteomes" id="UP000740329"/>
    </source>
</evidence>
<dbReference type="Proteomes" id="UP000740329">
    <property type="component" value="Unassembled WGS sequence"/>
</dbReference>
<reference evidence="2" key="1">
    <citation type="submission" date="2021-03" db="EMBL/GenBank/DDBJ databases">
        <title>Genomic Encyclopedia of Type Strains, Phase IV (KMG-V): Genome sequencing to study the core and pangenomes of soil and plant-associated prokaryotes.</title>
        <authorList>
            <person name="Whitman W."/>
        </authorList>
    </citation>
    <scope>NUCLEOTIDE SEQUENCE</scope>
    <source>
        <strain evidence="2">C4</strain>
    </source>
</reference>
<dbReference type="PROSITE" id="PS51671">
    <property type="entry name" value="ACT"/>
    <property type="match status" value="1"/>
</dbReference>
<dbReference type="InterPro" id="IPR045865">
    <property type="entry name" value="ACT-like_dom_sf"/>
</dbReference>
<name>A0A8J7REI4_METVO</name>
<dbReference type="AlphaFoldDB" id="A0A8J7REI4"/>
<proteinExistence type="predicted"/>
<feature type="domain" description="ACT" evidence="1">
    <location>
        <begin position="3"/>
        <end position="81"/>
    </location>
</feature>
<organism evidence="2 3">
    <name type="scientific">Methanococcus voltae</name>
    <dbReference type="NCBI Taxonomy" id="2188"/>
    <lineage>
        <taxon>Archaea</taxon>
        <taxon>Methanobacteriati</taxon>
        <taxon>Methanobacteriota</taxon>
        <taxon>Methanomada group</taxon>
        <taxon>Methanococci</taxon>
        <taxon>Methanococcales</taxon>
        <taxon>Methanococcaceae</taxon>
        <taxon>Methanococcus</taxon>
    </lineage>
</organism>
<dbReference type="CDD" id="cd04886">
    <property type="entry name" value="ACT_ThrD-II-like"/>
    <property type="match status" value="1"/>
</dbReference>